<accession>A0A367RMA7</accession>
<dbReference type="InterPro" id="IPR051533">
    <property type="entry name" value="WaaL-like"/>
</dbReference>
<dbReference type="Pfam" id="PF04932">
    <property type="entry name" value="Wzy_C"/>
    <property type="match status" value="1"/>
</dbReference>
<gene>
    <name evidence="7" type="ORF">A6769_11990</name>
</gene>
<dbReference type="PANTHER" id="PTHR37422">
    <property type="entry name" value="TEICHURONIC ACID BIOSYNTHESIS PROTEIN TUAE"/>
    <property type="match status" value="1"/>
</dbReference>
<feature type="transmembrane region" description="Helical" evidence="5">
    <location>
        <begin position="394"/>
        <end position="416"/>
    </location>
</feature>
<evidence type="ECO:0000256" key="5">
    <source>
        <dbReference type="SAM" id="Phobius"/>
    </source>
</evidence>
<name>A0A367RMA7_NOSPU</name>
<comment type="subcellular location">
    <subcellularLocation>
        <location evidence="1">Membrane</location>
        <topology evidence="1">Multi-pass membrane protein</topology>
    </subcellularLocation>
</comment>
<sequence length="489" mass="54286">MVSNHHKNRFSYLALWVGVLGVGIGIVVGLLAGVQPLLLAVALVAVATVVSFSTSFEQTVLGLLILRSSLDPFSAQQIPAAFALGLDALTILYVVVLLLTGRTVQTDKFWWFFAGWVALQSMWIILMPLGALALDGSYLPYGLREWVRLFSWVMVYLLVMQLKGKIPPKTIISMLFLALILPTTIGLMQMFVPSLVPSFLSGGGGEMGHLPSEGESRVRGTLGLANTFGTFLLLFIGLTWWKLNQSQQRWPWLLLLGLLAFLFVGTKSLFTLVMLAVFILVLIAPKLNIINLLGGLLLFAIVIGLFTSSDFGQERLGSISQTPLLNPDIDRWRAILLSQGDNNSFNWRIAQWTFLLQAWENYPIFGTGIATCSFLTVLHNMAHNDYVRALTEQGVVGLCLFLIFLGTQVIRLVQLLRSTRRGSAQNELILVMLAILLAVSVGMITENIWSHTTLFFYWWTLFAIAGWNWSELKDPEKSASVNNSLLDFS</sequence>
<keyword evidence="3 5" id="KW-1133">Transmembrane helix</keyword>
<evidence type="ECO:0000313" key="7">
    <source>
        <dbReference type="EMBL" id="RCJ37615.1"/>
    </source>
</evidence>
<evidence type="ECO:0000313" key="8">
    <source>
        <dbReference type="Proteomes" id="UP000252085"/>
    </source>
</evidence>
<comment type="caution">
    <text evidence="7">The sequence shown here is derived from an EMBL/GenBank/DDBJ whole genome shotgun (WGS) entry which is preliminary data.</text>
</comment>
<dbReference type="EMBL" id="LXQE01000136">
    <property type="protein sequence ID" value="RCJ37615.1"/>
    <property type="molecule type" value="Genomic_DNA"/>
</dbReference>
<proteinExistence type="predicted"/>
<feature type="transmembrane region" description="Helical" evidence="5">
    <location>
        <begin position="362"/>
        <end position="382"/>
    </location>
</feature>
<evidence type="ECO:0000256" key="1">
    <source>
        <dbReference type="ARBA" id="ARBA00004141"/>
    </source>
</evidence>
<dbReference type="PANTHER" id="PTHR37422:SF23">
    <property type="entry name" value="TEICHURONIC ACID BIOSYNTHESIS PROTEIN TUAE"/>
    <property type="match status" value="1"/>
</dbReference>
<feature type="transmembrane region" description="Helical" evidence="5">
    <location>
        <begin position="146"/>
        <end position="162"/>
    </location>
</feature>
<dbReference type="InterPro" id="IPR007016">
    <property type="entry name" value="O-antigen_ligase-rel_domated"/>
</dbReference>
<dbReference type="AlphaFoldDB" id="A0A367RMA7"/>
<feature type="transmembrane region" description="Helical" evidence="5">
    <location>
        <begin position="12"/>
        <end position="31"/>
    </location>
</feature>
<feature type="transmembrane region" description="Helical" evidence="5">
    <location>
        <begin position="289"/>
        <end position="307"/>
    </location>
</feature>
<feature type="transmembrane region" description="Helical" evidence="5">
    <location>
        <begin position="174"/>
        <end position="200"/>
    </location>
</feature>
<evidence type="ECO:0000256" key="4">
    <source>
        <dbReference type="ARBA" id="ARBA00023136"/>
    </source>
</evidence>
<reference evidence="7 8" key="1">
    <citation type="submission" date="2016-04" db="EMBL/GenBank/DDBJ databases">
        <authorList>
            <person name="Evans L.H."/>
            <person name="Alamgir A."/>
            <person name="Owens N."/>
            <person name="Weber N.D."/>
            <person name="Virtaneva K."/>
            <person name="Barbian K."/>
            <person name="Babar A."/>
            <person name="Rosenke K."/>
        </authorList>
    </citation>
    <scope>NUCLEOTIDE SEQUENCE [LARGE SCALE GENOMIC DNA]</scope>
    <source>
        <strain evidence="7">NIES-2108</strain>
    </source>
</reference>
<dbReference type="Proteomes" id="UP000252085">
    <property type="component" value="Unassembled WGS sequence"/>
</dbReference>
<feature type="transmembrane region" description="Helical" evidence="5">
    <location>
        <begin position="78"/>
        <end position="99"/>
    </location>
</feature>
<evidence type="ECO:0000256" key="2">
    <source>
        <dbReference type="ARBA" id="ARBA00022692"/>
    </source>
</evidence>
<evidence type="ECO:0000256" key="3">
    <source>
        <dbReference type="ARBA" id="ARBA00022989"/>
    </source>
</evidence>
<keyword evidence="4 5" id="KW-0472">Membrane</keyword>
<organism evidence="7 8">
    <name type="scientific">Nostoc punctiforme NIES-2108</name>
    <dbReference type="NCBI Taxonomy" id="1356359"/>
    <lineage>
        <taxon>Bacteria</taxon>
        <taxon>Bacillati</taxon>
        <taxon>Cyanobacteriota</taxon>
        <taxon>Cyanophyceae</taxon>
        <taxon>Nostocales</taxon>
        <taxon>Nostocaceae</taxon>
        <taxon>Nostoc</taxon>
    </lineage>
</organism>
<feature type="transmembrane region" description="Helical" evidence="5">
    <location>
        <begin position="253"/>
        <end position="283"/>
    </location>
</feature>
<keyword evidence="2 5" id="KW-0812">Transmembrane</keyword>
<feature type="transmembrane region" description="Helical" evidence="5">
    <location>
        <begin position="220"/>
        <end position="241"/>
    </location>
</feature>
<feature type="transmembrane region" description="Helical" evidence="5">
    <location>
        <begin position="111"/>
        <end position="134"/>
    </location>
</feature>
<protein>
    <submittedName>
        <fullName evidence="7">Polymerase</fullName>
    </submittedName>
</protein>
<feature type="domain" description="O-antigen ligase-related" evidence="6">
    <location>
        <begin position="253"/>
        <end position="402"/>
    </location>
</feature>
<dbReference type="GO" id="GO:0016020">
    <property type="term" value="C:membrane"/>
    <property type="evidence" value="ECO:0007669"/>
    <property type="project" value="UniProtKB-SubCell"/>
</dbReference>
<feature type="transmembrane region" description="Helical" evidence="5">
    <location>
        <begin position="428"/>
        <end position="449"/>
    </location>
</feature>
<evidence type="ECO:0000259" key="6">
    <source>
        <dbReference type="Pfam" id="PF04932"/>
    </source>
</evidence>
<feature type="transmembrane region" description="Helical" evidence="5">
    <location>
        <begin position="38"/>
        <end position="66"/>
    </location>
</feature>